<evidence type="ECO:0000256" key="1">
    <source>
        <dbReference type="SAM" id="MobiDB-lite"/>
    </source>
</evidence>
<keyword evidence="3" id="KW-1185">Reference proteome</keyword>
<reference evidence="2 3" key="1">
    <citation type="submission" date="2014-10" db="EMBL/GenBank/DDBJ databases">
        <title>Draft genome of the hookworm Ancylostoma caninum.</title>
        <authorList>
            <person name="Mitreva M."/>
        </authorList>
    </citation>
    <scope>NUCLEOTIDE SEQUENCE [LARGE SCALE GENOMIC DNA]</scope>
    <source>
        <strain evidence="2 3">Baltimore</strain>
    </source>
</reference>
<gene>
    <name evidence="2" type="ORF">ANCCAN_28549</name>
</gene>
<sequence>MICSTKAIRTPTANSSCLVEQQSSLPSIPYSKCTTIAMTASSPDQGRLNLPSRNPTSQVGKPPRKHLILVSVTT</sequence>
<dbReference type="AlphaFoldDB" id="A0A368F0W8"/>
<feature type="region of interest" description="Disordered" evidence="1">
    <location>
        <begin position="41"/>
        <end position="62"/>
    </location>
</feature>
<evidence type="ECO:0000313" key="2">
    <source>
        <dbReference type="EMBL" id="RCN25736.1"/>
    </source>
</evidence>
<proteinExistence type="predicted"/>
<dbReference type="EMBL" id="JOJR01010644">
    <property type="protein sequence ID" value="RCN25736.1"/>
    <property type="molecule type" value="Genomic_DNA"/>
</dbReference>
<dbReference type="Proteomes" id="UP000252519">
    <property type="component" value="Unassembled WGS sequence"/>
</dbReference>
<organism evidence="2 3">
    <name type="scientific">Ancylostoma caninum</name>
    <name type="common">Dog hookworm</name>
    <dbReference type="NCBI Taxonomy" id="29170"/>
    <lineage>
        <taxon>Eukaryota</taxon>
        <taxon>Metazoa</taxon>
        <taxon>Ecdysozoa</taxon>
        <taxon>Nematoda</taxon>
        <taxon>Chromadorea</taxon>
        <taxon>Rhabditida</taxon>
        <taxon>Rhabditina</taxon>
        <taxon>Rhabditomorpha</taxon>
        <taxon>Strongyloidea</taxon>
        <taxon>Ancylostomatidae</taxon>
        <taxon>Ancylostomatinae</taxon>
        <taxon>Ancylostoma</taxon>
    </lineage>
</organism>
<evidence type="ECO:0000313" key="3">
    <source>
        <dbReference type="Proteomes" id="UP000252519"/>
    </source>
</evidence>
<name>A0A368F0W8_ANCCA</name>
<accession>A0A368F0W8</accession>
<protein>
    <submittedName>
        <fullName evidence="2">Uncharacterized protein</fullName>
    </submittedName>
</protein>
<comment type="caution">
    <text evidence="2">The sequence shown here is derived from an EMBL/GenBank/DDBJ whole genome shotgun (WGS) entry which is preliminary data.</text>
</comment>